<dbReference type="EMBL" id="QGGL01000004">
    <property type="protein sequence ID" value="PWK14899.1"/>
    <property type="molecule type" value="Genomic_DNA"/>
</dbReference>
<dbReference type="AlphaFoldDB" id="A0A316DC19"/>
<dbReference type="PANTHER" id="PTHR39175:SF1">
    <property type="entry name" value="FAMILY PROTEIN, PUTATIVE (AFU_ORTHOLOGUE AFUA_3G15060)-RELATED"/>
    <property type="match status" value="1"/>
</dbReference>
<dbReference type="GO" id="GO:0051213">
    <property type="term" value="F:dioxygenase activity"/>
    <property type="evidence" value="ECO:0007669"/>
    <property type="project" value="UniProtKB-KW"/>
</dbReference>
<accession>A0A316DC19</accession>
<keyword evidence="2" id="KW-0223">Dioxygenase</keyword>
<evidence type="ECO:0000313" key="2">
    <source>
        <dbReference type="EMBL" id="PWK14899.1"/>
    </source>
</evidence>
<dbReference type="SUPFAM" id="SSF54593">
    <property type="entry name" value="Glyoxalase/Bleomycin resistance protein/Dihydroxybiphenyl dioxygenase"/>
    <property type="match status" value="1"/>
</dbReference>
<keyword evidence="2" id="KW-0456">Lyase</keyword>
<dbReference type="InterPro" id="IPR037523">
    <property type="entry name" value="VOC_core"/>
</dbReference>
<dbReference type="GO" id="GO:0016829">
    <property type="term" value="F:lyase activity"/>
    <property type="evidence" value="ECO:0007669"/>
    <property type="project" value="UniProtKB-KW"/>
</dbReference>
<dbReference type="InterPro" id="IPR029068">
    <property type="entry name" value="Glyas_Bleomycin-R_OHBP_Dase"/>
</dbReference>
<comment type="caution">
    <text evidence="2">The sequence shown here is derived from an EMBL/GenBank/DDBJ whole genome shotgun (WGS) entry which is preliminary data.</text>
</comment>
<sequence>MSFKYAGLDHVQVAVPQGVEDEVRRFYGELLGMQELEKPERLKVRGGAWFQCGAQQLHIGVEEPFVPAKKAHPAFAVHAIGDLRDQLLAAGVKVQDNDEIPGVVRFFVSDPWGNRLEFTEVGA</sequence>
<keyword evidence="3" id="KW-1185">Reference proteome</keyword>
<evidence type="ECO:0000313" key="3">
    <source>
        <dbReference type="Proteomes" id="UP000245634"/>
    </source>
</evidence>
<evidence type="ECO:0000259" key="1">
    <source>
        <dbReference type="PROSITE" id="PS51819"/>
    </source>
</evidence>
<dbReference type="PROSITE" id="PS51819">
    <property type="entry name" value="VOC"/>
    <property type="match status" value="1"/>
</dbReference>
<dbReference type="RefSeq" id="WP_109687283.1">
    <property type="nucleotide sequence ID" value="NZ_QGGL01000004.1"/>
</dbReference>
<reference evidence="2 3" key="1">
    <citation type="submission" date="2018-05" db="EMBL/GenBank/DDBJ databases">
        <title>Genomic Encyclopedia of Type Strains, Phase IV (KMG-IV): sequencing the most valuable type-strain genomes for metagenomic binning, comparative biology and taxonomic classification.</title>
        <authorList>
            <person name="Goeker M."/>
        </authorList>
    </citation>
    <scope>NUCLEOTIDE SEQUENCE [LARGE SCALE GENOMIC DNA]</scope>
    <source>
        <strain evidence="2 3">DSM 18773</strain>
    </source>
</reference>
<dbReference type="Pfam" id="PF00903">
    <property type="entry name" value="Glyoxalase"/>
    <property type="match status" value="1"/>
</dbReference>
<feature type="domain" description="VOC" evidence="1">
    <location>
        <begin position="7"/>
        <end position="121"/>
    </location>
</feature>
<dbReference type="PANTHER" id="PTHR39175">
    <property type="entry name" value="FAMILY PROTEIN, PUTATIVE (AFU_ORTHOLOGUE AFUA_3G15060)-RELATED"/>
    <property type="match status" value="1"/>
</dbReference>
<dbReference type="OrthoDB" id="9813630at2"/>
<proteinExistence type="predicted"/>
<dbReference type="Gene3D" id="3.10.180.10">
    <property type="entry name" value="2,3-Dihydroxybiphenyl 1,2-Dioxygenase, domain 1"/>
    <property type="match status" value="1"/>
</dbReference>
<organism evidence="2 3">
    <name type="scientific">Tumebacillus permanentifrigoris</name>
    <dbReference type="NCBI Taxonomy" id="378543"/>
    <lineage>
        <taxon>Bacteria</taxon>
        <taxon>Bacillati</taxon>
        <taxon>Bacillota</taxon>
        <taxon>Bacilli</taxon>
        <taxon>Bacillales</taxon>
        <taxon>Alicyclobacillaceae</taxon>
        <taxon>Tumebacillus</taxon>
    </lineage>
</organism>
<keyword evidence="2" id="KW-0560">Oxidoreductase</keyword>
<dbReference type="Proteomes" id="UP000245634">
    <property type="component" value="Unassembled WGS sequence"/>
</dbReference>
<protein>
    <submittedName>
        <fullName evidence="2">Catechol 2,3-dioxygenase-like lactoylglutathione lyase family enzyme</fullName>
    </submittedName>
</protein>
<gene>
    <name evidence="2" type="ORF">C7459_104101</name>
</gene>
<dbReference type="InterPro" id="IPR004360">
    <property type="entry name" value="Glyas_Fos-R_dOase_dom"/>
</dbReference>
<name>A0A316DC19_9BACL</name>